<dbReference type="RefSeq" id="WP_130024100.1">
    <property type="nucleotide sequence ID" value="NZ_SEWF01000075.1"/>
</dbReference>
<dbReference type="Proteomes" id="UP000293162">
    <property type="component" value="Unassembled WGS sequence"/>
</dbReference>
<protein>
    <submittedName>
        <fullName evidence="1">OsmC family peroxiredoxin</fullName>
    </submittedName>
</protein>
<dbReference type="PANTHER" id="PTHR34352:SF1">
    <property type="entry name" value="PROTEIN YHFA"/>
    <property type="match status" value="1"/>
</dbReference>
<dbReference type="InterPro" id="IPR003718">
    <property type="entry name" value="OsmC/Ohr_fam"/>
</dbReference>
<comment type="caution">
    <text evidence="1">The sequence shown here is derived from an EMBL/GenBank/DDBJ whole genome shotgun (WGS) entry which is preliminary data.</text>
</comment>
<proteinExistence type="predicted"/>
<dbReference type="OrthoDB" id="9804010at2"/>
<dbReference type="InterPro" id="IPR015946">
    <property type="entry name" value="KH_dom-like_a/b"/>
</dbReference>
<dbReference type="EMBL" id="SEWF01000075">
    <property type="protein sequence ID" value="RYU92736.1"/>
    <property type="molecule type" value="Genomic_DNA"/>
</dbReference>
<name>A0A4Q5LT01_9BACT</name>
<dbReference type="InterPro" id="IPR036102">
    <property type="entry name" value="OsmC/Ohrsf"/>
</dbReference>
<evidence type="ECO:0000313" key="2">
    <source>
        <dbReference type="Proteomes" id="UP000293162"/>
    </source>
</evidence>
<accession>A0A4Q5LT01</accession>
<dbReference type="Gene3D" id="3.30.300.20">
    <property type="match status" value="1"/>
</dbReference>
<dbReference type="PANTHER" id="PTHR34352">
    <property type="entry name" value="PROTEIN YHFA"/>
    <property type="match status" value="1"/>
</dbReference>
<dbReference type="Pfam" id="PF02566">
    <property type="entry name" value="OsmC"/>
    <property type="match status" value="1"/>
</dbReference>
<gene>
    <name evidence="1" type="ORF">EWM59_25705</name>
</gene>
<organism evidence="1 2">
    <name type="scientific">Emticicia agri</name>
    <dbReference type="NCBI Taxonomy" id="2492393"/>
    <lineage>
        <taxon>Bacteria</taxon>
        <taxon>Pseudomonadati</taxon>
        <taxon>Bacteroidota</taxon>
        <taxon>Cytophagia</taxon>
        <taxon>Cytophagales</taxon>
        <taxon>Leadbetterellaceae</taxon>
        <taxon>Emticicia</taxon>
    </lineage>
</organism>
<evidence type="ECO:0000313" key="1">
    <source>
        <dbReference type="EMBL" id="RYU92736.1"/>
    </source>
</evidence>
<keyword evidence="2" id="KW-1185">Reference proteome</keyword>
<dbReference type="SUPFAM" id="SSF82784">
    <property type="entry name" value="OsmC-like"/>
    <property type="match status" value="1"/>
</dbReference>
<dbReference type="AlphaFoldDB" id="A0A4Q5LT01"/>
<sequence>MKVELVRVDDAFHFEAKGVSGVGVHIDANVDIGGNNLGARPMELLLMGLGGCTAIDVILVLKKQRQVVEDLRISVEGERVQVEGTEMKPFRKINVHFAFKGTIDPEKIERAIKLSMEKYCSATAQLSPSAEITHSYSLNQ</sequence>
<reference evidence="1 2" key="1">
    <citation type="submission" date="2019-02" db="EMBL/GenBank/DDBJ databases">
        <title>Bacterial novel species Emticicia sp. 17J42-9 isolated from soil.</title>
        <authorList>
            <person name="Jung H.-Y."/>
        </authorList>
    </citation>
    <scope>NUCLEOTIDE SEQUENCE [LARGE SCALE GENOMIC DNA]</scope>
    <source>
        <strain evidence="1 2">17J42-9</strain>
    </source>
</reference>